<dbReference type="Proteomes" id="UP000332933">
    <property type="component" value="Unassembled WGS sequence"/>
</dbReference>
<dbReference type="GO" id="GO:0046983">
    <property type="term" value="F:protein dimerization activity"/>
    <property type="evidence" value="ECO:0007669"/>
    <property type="project" value="InterPro"/>
</dbReference>
<keyword evidence="3" id="KW-0949">S-adenosyl-L-methionine</keyword>
<evidence type="ECO:0000256" key="2">
    <source>
        <dbReference type="ARBA" id="ARBA00022679"/>
    </source>
</evidence>
<evidence type="ECO:0000313" key="7">
    <source>
        <dbReference type="EMBL" id="KAF0684360.1"/>
    </source>
</evidence>
<dbReference type="InterPro" id="IPR036390">
    <property type="entry name" value="WH_DNA-bd_sf"/>
</dbReference>
<reference evidence="7" key="2">
    <citation type="submission" date="2019-06" db="EMBL/GenBank/DDBJ databases">
        <title>Genomics analysis of Aphanomyces spp. identifies a new class of oomycete effector associated with host adaptation.</title>
        <authorList>
            <person name="Gaulin E."/>
        </authorList>
    </citation>
    <scope>NUCLEOTIDE SEQUENCE</scope>
    <source>
        <strain evidence="7">CBS 578.67</strain>
    </source>
</reference>
<dbReference type="SUPFAM" id="SSF53335">
    <property type="entry name" value="S-adenosyl-L-methionine-dependent methyltransferases"/>
    <property type="match status" value="1"/>
</dbReference>
<feature type="active site" description="Proton acceptor" evidence="4">
    <location>
        <position position="269"/>
    </location>
</feature>
<dbReference type="AlphaFoldDB" id="A0A485LSU3"/>
<dbReference type="PANTHER" id="PTHR43712:SF2">
    <property type="entry name" value="O-METHYLTRANSFERASE CICE"/>
    <property type="match status" value="1"/>
</dbReference>
<dbReference type="Pfam" id="PF08100">
    <property type="entry name" value="Dimerisation"/>
    <property type="match status" value="1"/>
</dbReference>
<organism evidence="8 9">
    <name type="scientific">Aphanomyces stellatus</name>
    <dbReference type="NCBI Taxonomy" id="120398"/>
    <lineage>
        <taxon>Eukaryota</taxon>
        <taxon>Sar</taxon>
        <taxon>Stramenopiles</taxon>
        <taxon>Oomycota</taxon>
        <taxon>Saprolegniomycetes</taxon>
        <taxon>Saprolegniales</taxon>
        <taxon>Verrucalvaceae</taxon>
        <taxon>Aphanomyces</taxon>
    </lineage>
</organism>
<dbReference type="PANTHER" id="PTHR43712">
    <property type="entry name" value="PUTATIVE (AFU_ORTHOLOGUE AFUA_4G14580)-RELATED"/>
    <property type="match status" value="1"/>
</dbReference>
<dbReference type="Gene3D" id="3.40.50.150">
    <property type="entry name" value="Vaccinia Virus protein VP39"/>
    <property type="match status" value="1"/>
</dbReference>
<evidence type="ECO:0000313" key="8">
    <source>
        <dbReference type="EMBL" id="VFU00318.1"/>
    </source>
</evidence>
<evidence type="ECO:0000256" key="1">
    <source>
        <dbReference type="ARBA" id="ARBA00022603"/>
    </source>
</evidence>
<dbReference type="Gene3D" id="1.10.10.10">
    <property type="entry name" value="Winged helix-like DNA-binding domain superfamily/Winged helix DNA-binding domain"/>
    <property type="match status" value="1"/>
</dbReference>
<feature type="domain" description="O-methyltransferase C-terminal" evidence="5">
    <location>
        <begin position="151"/>
        <end position="332"/>
    </location>
</feature>
<dbReference type="PIRSF" id="PIRSF005739">
    <property type="entry name" value="O-mtase"/>
    <property type="match status" value="1"/>
</dbReference>
<feature type="domain" description="O-methyltransferase dimerisation" evidence="6">
    <location>
        <begin position="38"/>
        <end position="111"/>
    </location>
</feature>
<dbReference type="EMBL" id="VJMH01007292">
    <property type="protein sequence ID" value="KAF0684360.1"/>
    <property type="molecule type" value="Genomic_DNA"/>
</dbReference>
<dbReference type="InterPro" id="IPR016461">
    <property type="entry name" value="COMT-like"/>
</dbReference>
<sequence>MATSVAGIFPWVSVKSILAIATSPNMADPALQVFECVRNLWATRCLSTVASLKIPDFLRDGPRTSKDIAEHFNLHEDSVFRLLRAVSTMGFLEHSGSNVFALTATGECLISDVPGSMRAYLVTMCAPGHWLPWGNIESTIQSGVPATEMELGADLGSYYSKHPDEGDAFNEAMQHVNNMSAAVCLDAYPFEDIVSNDMCIVDVGGAHGDFLGDVLHKLNRPSIRGILFERPEVIDAAAAHVSSDIDLMSGDFFESVPPGDLYLLKHVLHEWTDAQCVAILRNIRAAMDTSGRVVVVDVLVEGTEALVDMNMLVMFNGRERTEAEFAALFQQADLKLSQVIRTGTPFAVLEAVAA</sequence>
<keyword evidence="1" id="KW-0489">Methyltransferase</keyword>
<protein>
    <submittedName>
        <fullName evidence="8">Aste57867_23673 protein</fullName>
    </submittedName>
</protein>
<dbReference type="GO" id="GO:0008171">
    <property type="term" value="F:O-methyltransferase activity"/>
    <property type="evidence" value="ECO:0007669"/>
    <property type="project" value="InterPro"/>
</dbReference>
<keyword evidence="9" id="KW-1185">Reference proteome</keyword>
<evidence type="ECO:0000259" key="6">
    <source>
        <dbReference type="Pfam" id="PF08100"/>
    </source>
</evidence>
<dbReference type="InterPro" id="IPR001077">
    <property type="entry name" value="COMT_C"/>
</dbReference>
<proteinExistence type="predicted"/>
<evidence type="ECO:0000259" key="5">
    <source>
        <dbReference type="Pfam" id="PF00891"/>
    </source>
</evidence>
<evidence type="ECO:0000256" key="3">
    <source>
        <dbReference type="ARBA" id="ARBA00022691"/>
    </source>
</evidence>
<evidence type="ECO:0000256" key="4">
    <source>
        <dbReference type="PIRSR" id="PIRSR005739-1"/>
    </source>
</evidence>
<accession>A0A485LSU3</accession>
<dbReference type="InterPro" id="IPR012967">
    <property type="entry name" value="COMT_dimerisation"/>
</dbReference>
<dbReference type="EMBL" id="CAADRA010007318">
    <property type="protein sequence ID" value="VFU00318.1"/>
    <property type="molecule type" value="Genomic_DNA"/>
</dbReference>
<dbReference type="SUPFAM" id="SSF46785">
    <property type="entry name" value="Winged helix' DNA-binding domain"/>
    <property type="match status" value="1"/>
</dbReference>
<dbReference type="OrthoDB" id="1606438at2759"/>
<gene>
    <name evidence="8" type="primary">Aste57867_23673</name>
    <name evidence="7" type="ORF">As57867_023601</name>
    <name evidence="8" type="ORF">ASTE57867_23673</name>
</gene>
<dbReference type="GO" id="GO:0032259">
    <property type="term" value="P:methylation"/>
    <property type="evidence" value="ECO:0007669"/>
    <property type="project" value="UniProtKB-KW"/>
</dbReference>
<dbReference type="InterPro" id="IPR036388">
    <property type="entry name" value="WH-like_DNA-bd_sf"/>
</dbReference>
<name>A0A485LSU3_9STRA</name>
<dbReference type="Pfam" id="PF00891">
    <property type="entry name" value="Methyltransf_2"/>
    <property type="match status" value="1"/>
</dbReference>
<keyword evidence="2" id="KW-0808">Transferase</keyword>
<reference evidence="8 9" key="1">
    <citation type="submission" date="2019-03" db="EMBL/GenBank/DDBJ databases">
        <authorList>
            <person name="Gaulin E."/>
            <person name="Dumas B."/>
        </authorList>
    </citation>
    <scope>NUCLEOTIDE SEQUENCE [LARGE SCALE GENOMIC DNA]</scope>
    <source>
        <strain evidence="8">CBS 568.67</strain>
    </source>
</reference>
<evidence type="ECO:0000313" key="9">
    <source>
        <dbReference type="Proteomes" id="UP000332933"/>
    </source>
</evidence>
<dbReference type="PROSITE" id="PS51683">
    <property type="entry name" value="SAM_OMT_II"/>
    <property type="match status" value="1"/>
</dbReference>
<dbReference type="InterPro" id="IPR029063">
    <property type="entry name" value="SAM-dependent_MTases_sf"/>
</dbReference>